<dbReference type="InterPro" id="IPR025875">
    <property type="entry name" value="Leu-rich_rpt_4"/>
</dbReference>
<accession>A0ABQ8F0G0</accession>
<sequence length="474" mass="52754">MVMKSYKNPNRLNRSRLLVGIMLVTESYMNIICPFLCYKYCCISCTHLILKKKSCPPRDLVFARTKLNCTASRSLSKTNSNSCTDLRNYEGSTSTDYNKSTPSLQLLTRNRTKHTRNILMRITDMNISEYDHVSSNPHSLVSASELNDLFSDFYSEEKLISLTGISDLKRVTFLEMQVDSTKTGLGLLGRRIPSVEQLKLNNSHVPCIRCSLEDINGIGSLHTLQELYLAFNRISDVSSISFLENLKILDLEENMISDLDQIENIALCSNLKELTLDGNPIDFHLFSNSSTYQNSETNAAALQKSARDIICRIIPQLNILDDFHIDMHFRHSKPEKDLTFVSRPCTSYGQNEHRLESDIGSSAANIVRPSTTHGRSNVSFTKNSAIDASSELTFGMGTVLVGNPIMLLRARRGNKAKPILAEMCQDTASDGNGLTTDAFQPISSIPAAKPTIDTISALPENILCQPLLSCAGDF</sequence>
<comment type="caution">
    <text evidence="3">The sequence shown here is derived from an EMBL/GenBank/DDBJ whole genome shotgun (WGS) entry which is preliminary data.</text>
</comment>
<dbReference type="Proteomes" id="UP001648503">
    <property type="component" value="Unassembled WGS sequence"/>
</dbReference>
<evidence type="ECO:0008006" key="5">
    <source>
        <dbReference type="Google" id="ProtNLM"/>
    </source>
</evidence>
<evidence type="ECO:0000256" key="2">
    <source>
        <dbReference type="ARBA" id="ARBA00022737"/>
    </source>
</evidence>
<dbReference type="SMART" id="SM00365">
    <property type="entry name" value="LRR_SD22"/>
    <property type="match status" value="2"/>
</dbReference>
<proteinExistence type="predicted"/>
<protein>
    <recommendedName>
        <fullName evidence="5">Protein phosphatase 1 regulatory subunit 7</fullName>
    </recommendedName>
</protein>
<keyword evidence="2" id="KW-0677">Repeat</keyword>
<dbReference type="InterPro" id="IPR032675">
    <property type="entry name" value="LRR_dom_sf"/>
</dbReference>
<name>A0ABQ8F0G0_9FUNG</name>
<evidence type="ECO:0000256" key="1">
    <source>
        <dbReference type="ARBA" id="ARBA00022614"/>
    </source>
</evidence>
<dbReference type="EMBL" id="JAFCIX010000438">
    <property type="protein sequence ID" value="KAH6589932.1"/>
    <property type="molecule type" value="Genomic_DNA"/>
</dbReference>
<dbReference type="Pfam" id="PF12799">
    <property type="entry name" value="LRR_4"/>
    <property type="match status" value="1"/>
</dbReference>
<dbReference type="PROSITE" id="PS51450">
    <property type="entry name" value="LRR"/>
    <property type="match status" value="2"/>
</dbReference>
<dbReference type="InterPro" id="IPR001611">
    <property type="entry name" value="Leu-rich_rpt"/>
</dbReference>
<evidence type="ECO:0000313" key="3">
    <source>
        <dbReference type="EMBL" id="KAH6589932.1"/>
    </source>
</evidence>
<organism evidence="3 4">
    <name type="scientific">Batrachochytrium salamandrivorans</name>
    <dbReference type="NCBI Taxonomy" id="1357716"/>
    <lineage>
        <taxon>Eukaryota</taxon>
        <taxon>Fungi</taxon>
        <taxon>Fungi incertae sedis</taxon>
        <taxon>Chytridiomycota</taxon>
        <taxon>Chytridiomycota incertae sedis</taxon>
        <taxon>Chytridiomycetes</taxon>
        <taxon>Rhizophydiales</taxon>
        <taxon>Rhizophydiales incertae sedis</taxon>
        <taxon>Batrachochytrium</taxon>
    </lineage>
</organism>
<dbReference type="PANTHER" id="PTHR22708">
    <property type="entry name" value="LEUCINE-RICH REPEAT-CONTAINING PROTEIN 56"/>
    <property type="match status" value="1"/>
</dbReference>
<evidence type="ECO:0000313" key="4">
    <source>
        <dbReference type="Proteomes" id="UP001648503"/>
    </source>
</evidence>
<gene>
    <name evidence="3" type="ORF">BASA50_009635</name>
</gene>
<reference evidence="3 4" key="1">
    <citation type="submission" date="2021-02" db="EMBL/GenBank/DDBJ databases">
        <title>Variation within the Batrachochytrium salamandrivorans European outbreak.</title>
        <authorList>
            <person name="Kelly M."/>
            <person name="Pasmans F."/>
            <person name="Shea T.P."/>
            <person name="Munoz J.F."/>
            <person name="Carranza S."/>
            <person name="Cuomo C.A."/>
            <person name="Martel A."/>
        </authorList>
    </citation>
    <scope>NUCLEOTIDE SEQUENCE [LARGE SCALE GENOMIC DNA]</scope>
    <source>
        <strain evidence="3 4">AMFP18/2</strain>
    </source>
</reference>
<dbReference type="InterPro" id="IPR040091">
    <property type="entry name" value="LRRC56"/>
</dbReference>
<dbReference type="SUPFAM" id="SSF52058">
    <property type="entry name" value="L domain-like"/>
    <property type="match status" value="1"/>
</dbReference>
<dbReference type="Gene3D" id="3.80.10.10">
    <property type="entry name" value="Ribonuclease Inhibitor"/>
    <property type="match status" value="1"/>
</dbReference>
<dbReference type="PANTHER" id="PTHR22708:SF0">
    <property type="entry name" value="LEUCINE-RICH REPEAT-CONTAINING PROTEIN 56"/>
    <property type="match status" value="1"/>
</dbReference>
<keyword evidence="4" id="KW-1185">Reference proteome</keyword>
<keyword evidence="1" id="KW-0433">Leucine-rich repeat</keyword>